<keyword evidence="7" id="KW-0479">Metal-binding</keyword>
<keyword evidence="4" id="KW-1003">Cell membrane</keyword>
<keyword evidence="6 13" id="KW-0812">Transmembrane</keyword>
<feature type="transmembrane region" description="Helical" evidence="13">
    <location>
        <begin position="87"/>
        <end position="110"/>
    </location>
</feature>
<reference evidence="15 16" key="1">
    <citation type="submission" date="2021-01" db="EMBL/GenBank/DDBJ databases">
        <title>Complete genome sequence of Erwinia rhapontici MAFF 311153.</title>
        <authorList>
            <person name="Morohoshi T."/>
            <person name="Someya N."/>
        </authorList>
    </citation>
    <scope>NUCLEOTIDE SEQUENCE [LARGE SCALE GENOMIC DNA]</scope>
    <source>
        <strain evidence="15 16">MAFF 311153</strain>
    </source>
</reference>
<evidence type="ECO:0000256" key="3">
    <source>
        <dbReference type="ARBA" id="ARBA00022448"/>
    </source>
</evidence>
<feature type="domain" description="Cytochrome b561 bacterial/Ni-hydrogenase" evidence="14">
    <location>
        <begin position="51"/>
        <end position="220"/>
    </location>
</feature>
<keyword evidence="16" id="KW-1185">Reference proteome</keyword>
<dbReference type="InterPro" id="IPR052168">
    <property type="entry name" value="Cytochrome_b561_oxidase"/>
</dbReference>
<keyword evidence="11 13" id="KW-0472">Membrane</keyword>
<dbReference type="PANTHER" id="PTHR30529">
    <property type="entry name" value="CYTOCHROME B561"/>
    <property type="match status" value="1"/>
</dbReference>
<evidence type="ECO:0000256" key="7">
    <source>
        <dbReference type="ARBA" id="ARBA00022723"/>
    </source>
</evidence>
<dbReference type="Proteomes" id="UP000677515">
    <property type="component" value="Chromosome"/>
</dbReference>
<dbReference type="InterPro" id="IPR016174">
    <property type="entry name" value="Di-haem_cyt_TM"/>
</dbReference>
<proteinExistence type="inferred from homology"/>
<evidence type="ECO:0000256" key="5">
    <source>
        <dbReference type="ARBA" id="ARBA00022617"/>
    </source>
</evidence>
<evidence type="ECO:0000256" key="12">
    <source>
        <dbReference type="ARBA" id="ARBA00037975"/>
    </source>
</evidence>
<feature type="transmembrane region" description="Helical" evidence="13">
    <location>
        <begin position="191"/>
        <end position="210"/>
    </location>
</feature>
<sequence>MILCHSGGQNVVVERGFLAPIGKFCLWLKRVSRIYCAQTYSMTLRVMQKKYTFPLIALHWLTVFLLLLAYGSILISDYAQPGTWHGYAIAVTHVTAGATVLITMIMRLMIRLRKRSPAIIPAPKRWHTALSHLTHTCIYALFISLPALALTSHYFWGGEWSLYGLPMPVAAVPDTELSETLIHWHAVLAPLGYWLIGLHALAALVHHYIFRDNTLIRMMPSRQKG</sequence>
<protein>
    <submittedName>
        <fullName evidence="15">Cytochrome b561</fullName>
    </submittedName>
</protein>
<keyword evidence="3" id="KW-0813">Transport</keyword>
<organism evidence="15 16">
    <name type="scientific">Erwinia rhapontici</name>
    <name type="common">Pectobacterium rhapontici</name>
    <dbReference type="NCBI Taxonomy" id="55212"/>
    <lineage>
        <taxon>Bacteria</taxon>
        <taxon>Pseudomonadati</taxon>
        <taxon>Pseudomonadota</taxon>
        <taxon>Gammaproteobacteria</taxon>
        <taxon>Enterobacterales</taxon>
        <taxon>Erwiniaceae</taxon>
        <taxon>Erwinia</taxon>
    </lineage>
</organism>
<dbReference type="PANTHER" id="PTHR30529:SF4">
    <property type="entry name" value="SUPEROXIDE OXIDASE CYBB"/>
    <property type="match status" value="1"/>
</dbReference>
<dbReference type="Pfam" id="PF01292">
    <property type="entry name" value="Ni_hydr_CYTB"/>
    <property type="match status" value="1"/>
</dbReference>
<evidence type="ECO:0000256" key="2">
    <source>
        <dbReference type="ARBA" id="ARBA00004651"/>
    </source>
</evidence>
<name>A0ABM7N105_ERWRD</name>
<keyword evidence="8" id="KW-0249">Electron transport</keyword>
<feature type="transmembrane region" description="Helical" evidence="13">
    <location>
        <begin position="130"/>
        <end position="156"/>
    </location>
</feature>
<evidence type="ECO:0000259" key="14">
    <source>
        <dbReference type="Pfam" id="PF01292"/>
    </source>
</evidence>
<feature type="transmembrane region" description="Helical" evidence="13">
    <location>
        <begin position="51"/>
        <end position="75"/>
    </location>
</feature>
<evidence type="ECO:0000256" key="1">
    <source>
        <dbReference type="ARBA" id="ARBA00001970"/>
    </source>
</evidence>
<evidence type="ECO:0000313" key="16">
    <source>
        <dbReference type="Proteomes" id="UP000677515"/>
    </source>
</evidence>
<comment type="similarity">
    <text evidence="12">Belongs to the cytochrome b561 family.</text>
</comment>
<comment type="cofactor">
    <cofactor evidence="1">
        <name>heme b</name>
        <dbReference type="ChEBI" id="CHEBI:60344"/>
    </cofactor>
</comment>
<evidence type="ECO:0000256" key="10">
    <source>
        <dbReference type="ARBA" id="ARBA00023004"/>
    </source>
</evidence>
<accession>A0ABM7N105</accession>
<dbReference type="EMBL" id="AP024329">
    <property type="protein sequence ID" value="BCQ34988.1"/>
    <property type="molecule type" value="Genomic_DNA"/>
</dbReference>
<evidence type="ECO:0000256" key="4">
    <source>
        <dbReference type="ARBA" id="ARBA00022475"/>
    </source>
</evidence>
<keyword evidence="5" id="KW-0349">Heme</keyword>
<keyword evidence="10" id="KW-0408">Iron</keyword>
<dbReference type="SUPFAM" id="SSF81342">
    <property type="entry name" value="Transmembrane di-heme cytochromes"/>
    <property type="match status" value="1"/>
</dbReference>
<evidence type="ECO:0000256" key="8">
    <source>
        <dbReference type="ARBA" id="ARBA00022982"/>
    </source>
</evidence>
<evidence type="ECO:0000256" key="9">
    <source>
        <dbReference type="ARBA" id="ARBA00022989"/>
    </source>
</evidence>
<evidence type="ECO:0000256" key="13">
    <source>
        <dbReference type="SAM" id="Phobius"/>
    </source>
</evidence>
<keyword evidence="9 13" id="KW-1133">Transmembrane helix</keyword>
<evidence type="ECO:0000313" key="15">
    <source>
        <dbReference type="EMBL" id="BCQ34988.1"/>
    </source>
</evidence>
<evidence type="ECO:0000256" key="6">
    <source>
        <dbReference type="ARBA" id="ARBA00022692"/>
    </source>
</evidence>
<comment type="subcellular location">
    <subcellularLocation>
        <location evidence="2">Cell membrane</location>
        <topology evidence="2">Multi-pass membrane protein</topology>
    </subcellularLocation>
</comment>
<gene>
    <name evidence="15" type="ORF">ERHA53_23310</name>
</gene>
<dbReference type="InterPro" id="IPR011577">
    <property type="entry name" value="Cyt_b561_bac/Ni-Hgenase"/>
</dbReference>
<evidence type="ECO:0000256" key="11">
    <source>
        <dbReference type="ARBA" id="ARBA00023136"/>
    </source>
</evidence>